<proteinExistence type="inferred from homology"/>
<dbReference type="InterPro" id="IPR013325">
    <property type="entry name" value="RNA_pol_sigma_r2"/>
</dbReference>
<dbReference type="PANTHER" id="PTHR43133:SF51">
    <property type="entry name" value="RNA POLYMERASE SIGMA FACTOR"/>
    <property type="match status" value="1"/>
</dbReference>
<organism evidence="7 8">
    <name type="scientific">Paenibacillus alvei</name>
    <name type="common">Bacillus alvei</name>
    <dbReference type="NCBI Taxonomy" id="44250"/>
    <lineage>
        <taxon>Bacteria</taxon>
        <taxon>Bacillati</taxon>
        <taxon>Bacillota</taxon>
        <taxon>Bacilli</taxon>
        <taxon>Bacillales</taxon>
        <taxon>Paenibacillaceae</taxon>
        <taxon>Paenibacillus</taxon>
    </lineage>
</organism>
<dbReference type="GeneID" id="94489439"/>
<dbReference type="InterPro" id="IPR013249">
    <property type="entry name" value="RNA_pol_sigma70_r4_t2"/>
</dbReference>
<dbReference type="InterPro" id="IPR007627">
    <property type="entry name" value="RNA_pol_sigma70_r2"/>
</dbReference>
<evidence type="ECO:0000313" key="8">
    <source>
        <dbReference type="Proteomes" id="UP001527181"/>
    </source>
</evidence>
<dbReference type="PANTHER" id="PTHR43133">
    <property type="entry name" value="RNA POLYMERASE ECF-TYPE SIGMA FACTO"/>
    <property type="match status" value="1"/>
</dbReference>
<dbReference type="InterPro" id="IPR036388">
    <property type="entry name" value="WH-like_DNA-bd_sf"/>
</dbReference>
<evidence type="ECO:0000259" key="5">
    <source>
        <dbReference type="Pfam" id="PF04542"/>
    </source>
</evidence>
<gene>
    <name evidence="7" type="ORF">M5X12_05255</name>
</gene>
<accession>A0ABT4GU63</accession>
<dbReference type="Gene3D" id="1.10.10.10">
    <property type="entry name" value="Winged helix-like DNA-binding domain superfamily/Winged helix DNA-binding domain"/>
    <property type="match status" value="1"/>
</dbReference>
<dbReference type="InterPro" id="IPR039425">
    <property type="entry name" value="RNA_pol_sigma-70-like"/>
</dbReference>
<dbReference type="Pfam" id="PF08281">
    <property type="entry name" value="Sigma70_r4_2"/>
    <property type="match status" value="1"/>
</dbReference>
<evidence type="ECO:0000256" key="2">
    <source>
        <dbReference type="ARBA" id="ARBA00023015"/>
    </source>
</evidence>
<dbReference type="Gene3D" id="1.10.1740.10">
    <property type="match status" value="1"/>
</dbReference>
<dbReference type="Pfam" id="PF04542">
    <property type="entry name" value="Sigma70_r2"/>
    <property type="match status" value="1"/>
</dbReference>
<dbReference type="SUPFAM" id="SSF88946">
    <property type="entry name" value="Sigma2 domain of RNA polymerase sigma factors"/>
    <property type="match status" value="1"/>
</dbReference>
<sequence length="187" mass="21662">MEHEERLMERCRSGDKDAFFLLVEPLLSRAYSSSVAILRQAHTAEDAVQNALLEAYQAIMAGKKIRKFKSWFNHLVACRAMDLARRRAKLNSRHGELDESEFVDDVATPAEVLLKREQESEVLHQVMSLDMNYRTVIILYYYQELSIEEIADVLRIKKGTVKSRLHTARMKLSQMSLLSIQKKVMEC</sequence>
<name>A0ABT4GU63_PAEAL</name>
<dbReference type="SUPFAM" id="SSF88659">
    <property type="entry name" value="Sigma3 and sigma4 domains of RNA polymerase sigma factors"/>
    <property type="match status" value="1"/>
</dbReference>
<dbReference type="Proteomes" id="UP001527181">
    <property type="component" value="Unassembled WGS sequence"/>
</dbReference>
<evidence type="ECO:0000256" key="1">
    <source>
        <dbReference type="ARBA" id="ARBA00010641"/>
    </source>
</evidence>
<evidence type="ECO:0000256" key="3">
    <source>
        <dbReference type="ARBA" id="ARBA00023082"/>
    </source>
</evidence>
<feature type="domain" description="RNA polymerase sigma-70 region 2" evidence="5">
    <location>
        <begin position="22"/>
        <end position="88"/>
    </location>
</feature>
<evidence type="ECO:0000256" key="4">
    <source>
        <dbReference type="ARBA" id="ARBA00023163"/>
    </source>
</evidence>
<dbReference type="RefSeq" id="WP_005546450.1">
    <property type="nucleotide sequence ID" value="NZ_JAKOBS010000003.1"/>
</dbReference>
<keyword evidence="8" id="KW-1185">Reference proteome</keyword>
<dbReference type="InterPro" id="IPR014284">
    <property type="entry name" value="RNA_pol_sigma-70_dom"/>
</dbReference>
<dbReference type="CDD" id="cd06171">
    <property type="entry name" value="Sigma70_r4"/>
    <property type="match status" value="1"/>
</dbReference>
<evidence type="ECO:0000259" key="6">
    <source>
        <dbReference type="Pfam" id="PF08281"/>
    </source>
</evidence>
<comment type="similarity">
    <text evidence="1">Belongs to the sigma-70 factor family. ECF subfamily.</text>
</comment>
<keyword evidence="3" id="KW-0731">Sigma factor</keyword>
<keyword evidence="4" id="KW-0804">Transcription</keyword>
<dbReference type="NCBIfam" id="TIGR02937">
    <property type="entry name" value="sigma70-ECF"/>
    <property type="match status" value="1"/>
</dbReference>
<dbReference type="EMBL" id="JAMDNP010000006">
    <property type="protein sequence ID" value="MCY9759984.1"/>
    <property type="molecule type" value="Genomic_DNA"/>
</dbReference>
<keyword evidence="2" id="KW-0805">Transcription regulation</keyword>
<dbReference type="InterPro" id="IPR013324">
    <property type="entry name" value="RNA_pol_sigma_r3/r4-like"/>
</dbReference>
<evidence type="ECO:0000313" key="7">
    <source>
        <dbReference type="EMBL" id="MCY9759984.1"/>
    </source>
</evidence>
<protein>
    <submittedName>
        <fullName evidence="7">Sigma-70 family RNA polymerase sigma factor</fullName>
    </submittedName>
</protein>
<reference evidence="7 8" key="1">
    <citation type="submission" date="2022-05" db="EMBL/GenBank/DDBJ databases">
        <title>Genome Sequencing of Bee-Associated Microbes.</title>
        <authorList>
            <person name="Dunlap C."/>
        </authorList>
    </citation>
    <scope>NUCLEOTIDE SEQUENCE [LARGE SCALE GENOMIC DNA]</scope>
    <source>
        <strain evidence="7 8">NRRL B-04010</strain>
    </source>
</reference>
<feature type="domain" description="RNA polymerase sigma factor 70 region 4 type 2" evidence="6">
    <location>
        <begin position="123"/>
        <end position="172"/>
    </location>
</feature>
<comment type="caution">
    <text evidence="7">The sequence shown here is derived from an EMBL/GenBank/DDBJ whole genome shotgun (WGS) entry which is preliminary data.</text>
</comment>